<dbReference type="PANTHER" id="PTHR30469:SF15">
    <property type="entry name" value="HLYD FAMILY OF SECRETION PROTEINS"/>
    <property type="match status" value="1"/>
</dbReference>
<evidence type="ECO:0000256" key="1">
    <source>
        <dbReference type="SAM" id="Phobius"/>
    </source>
</evidence>
<organism evidence="2 3">
    <name type="scientific">Neolewinella aurantiaca</name>
    <dbReference type="NCBI Taxonomy" id="2602767"/>
    <lineage>
        <taxon>Bacteria</taxon>
        <taxon>Pseudomonadati</taxon>
        <taxon>Bacteroidota</taxon>
        <taxon>Saprospiria</taxon>
        <taxon>Saprospirales</taxon>
        <taxon>Lewinellaceae</taxon>
        <taxon>Neolewinella</taxon>
    </lineage>
</organism>
<name>A0A5C7FKP4_9BACT</name>
<dbReference type="GO" id="GO:0015562">
    <property type="term" value="F:efflux transmembrane transporter activity"/>
    <property type="evidence" value="ECO:0007669"/>
    <property type="project" value="TreeGrafter"/>
</dbReference>
<gene>
    <name evidence="2" type="ORF">FUA23_05335</name>
</gene>
<dbReference type="Gene3D" id="2.40.50.100">
    <property type="match status" value="1"/>
</dbReference>
<evidence type="ECO:0000313" key="3">
    <source>
        <dbReference type="Proteomes" id="UP000321907"/>
    </source>
</evidence>
<proteinExistence type="predicted"/>
<dbReference type="GO" id="GO:1990281">
    <property type="term" value="C:efflux pump complex"/>
    <property type="evidence" value="ECO:0007669"/>
    <property type="project" value="TreeGrafter"/>
</dbReference>
<dbReference type="PANTHER" id="PTHR30469">
    <property type="entry name" value="MULTIDRUG RESISTANCE PROTEIN MDTA"/>
    <property type="match status" value="1"/>
</dbReference>
<dbReference type="OrthoDB" id="1114717at2"/>
<keyword evidence="1" id="KW-0472">Membrane</keyword>
<feature type="transmembrane region" description="Helical" evidence="1">
    <location>
        <begin position="9"/>
        <end position="30"/>
    </location>
</feature>
<keyword evidence="3" id="KW-1185">Reference proteome</keyword>
<comment type="caution">
    <text evidence="2">The sequence shown here is derived from an EMBL/GenBank/DDBJ whole genome shotgun (WGS) entry which is preliminary data.</text>
</comment>
<evidence type="ECO:0000313" key="2">
    <source>
        <dbReference type="EMBL" id="TXF90523.1"/>
    </source>
</evidence>
<keyword evidence="1" id="KW-1133">Transmembrane helix</keyword>
<sequence length="379" mass="41791">MSKRNIPRTILSIVIGLAVLAIGWFGLQYMSGLKQDPPKKEIPKRIKTVEATTVNNSLVTTDLTVQGRLEAYNKIELFSEVGGAVTTSKPFKKGTYFGKGDVMLRVDDTEARLNIQAQKATLLNGIAAIMPDLKIDYPESFPAWEEYLKNFDIDSPIKAMPEPANQREKLFIAGRNLQSQYYTIKSQEERLSKYTLYAPFSGVLTTASINNGAVIRTGQVLGELMATGYYEMLATVPLSQLNFLKPGGEVKLYSEDIEGEWTGKVKRISDQIDPQTQTVGVYVGVTGKDLREGMYLRGEAAAKALSDVVEIERDLLIDDSSVYAIQNDTLLVLLPVTVRKFNRETVIVSGLPDGTQLLTSDVAGAYDGMRVKLKSAVSK</sequence>
<dbReference type="RefSeq" id="WP_147929695.1">
    <property type="nucleotide sequence ID" value="NZ_VOXD01000006.1"/>
</dbReference>
<keyword evidence="1" id="KW-0812">Transmembrane</keyword>
<reference evidence="2 3" key="1">
    <citation type="submission" date="2019-08" db="EMBL/GenBank/DDBJ databases">
        <title>Lewinella sp. strain SSH13 Genome sequencing and assembly.</title>
        <authorList>
            <person name="Kim I."/>
        </authorList>
    </citation>
    <scope>NUCLEOTIDE SEQUENCE [LARGE SCALE GENOMIC DNA]</scope>
    <source>
        <strain evidence="2 3">SSH13</strain>
    </source>
</reference>
<accession>A0A5C7FKP4</accession>
<dbReference type="SUPFAM" id="SSF111369">
    <property type="entry name" value="HlyD-like secretion proteins"/>
    <property type="match status" value="1"/>
</dbReference>
<dbReference type="Gene3D" id="1.10.287.470">
    <property type="entry name" value="Helix hairpin bin"/>
    <property type="match status" value="1"/>
</dbReference>
<dbReference type="AlphaFoldDB" id="A0A5C7FKP4"/>
<dbReference type="Proteomes" id="UP000321907">
    <property type="component" value="Unassembled WGS sequence"/>
</dbReference>
<dbReference type="Gene3D" id="2.40.30.170">
    <property type="match status" value="1"/>
</dbReference>
<protein>
    <submittedName>
        <fullName evidence="2">HlyD family efflux transporter periplasmic adaptor subunit</fullName>
    </submittedName>
</protein>
<dbReference type="EMBL" id="VOXD01000006">
    <property type="protein sequence ID" value="TXF90523.1"/>
    <property type="molecule type" value="Genomic_DNA"/>
</dbReference>